<dbReference type="InterPro" id="IPR003661">
    <property type="entry name" value="HisK_dim/P_dom"/>
</dbReference>
<dbReference type="GO" id="GO:0000155">
    <property type="term" value="F:phosphorelay sensor kinase activity"/>
    <property type="evidence" value="ECO:0007669"/>
    <property type="project" value="InterPro"/>
</dbReference>
<evidence type="ECO:0000256" key="6">
    <source>
        <dbReference type="ARBA" id="ARBA00022679"/>
    </source>
</evidence>
<evidence type="ECO:0000256" key="9">
    <source>
        <dbReference type="ARBA" id="ARBA00022777"/>
    </source>
</evidence>
<dbReference type="Gene3D" id="6.10.340.10">
    <property type="match status" value="1"/>
</dbReference>
<dbReference type="CDD" id="cd06225">
    <property type="entry name" value="HAMP"/>
    <property type="match status" value="1"/>
</dbReference>
<dbReference type="Gene3D" id="1.10.287.130">
    <property type="match status" value="1"/>
</dbReference>
<dbReference type="GO" id="GO:0005524">
    <property type="term" value="F:ATP binding"/>
    <property type="evidence" value="ECO:0007669"/>
    <property type="project" value="UniProtKB-KW"/>
</dbReference>
<dbReference type="CDD" id="cd00075">
    <property type="entry name" value="HATPase"/>
    <property type="match status" value="1"/>
</dbReference>
<dbReference type="InterPro" id="IPR047669">
    <property type="entry name" value="MtrAB_MtrB"/>
</dbReference>
<keyword evidence="12" id="KW-0902">Two-component regulatory system</keyword>
<dbReference type="PROSITE" id="PS50885">
    <property type="entry name" value="HAMP"/>
    <property type="match status" value="1"/>
</dbReference>
<sequence length="494" mass="55124">MVSTLATVLNQRLGDGIRESKIESALNESQSKLFQTENRFILAEITSVADFRDAIDRTITEFADTRGNERNPEVAILQANSSAAVFYLYERATNQIAKESIPADLRAKVQATKEMQYTYGKIVYTSTYLTPIAIERKVPALIVGGNFTIENFGKFELYFLYSTAPEDSTISLISRTLFIGAIALVLVLLFIVWAASRQVITPIRGAAEIAEKLSAGDFAERMQVEGADESARLALSFHEMASALQSQITRLENLSRVQQRFVSDVSHELRTPLTTLKMASDLIYRQRHDFDPTISRSAELLSAQLERFENLLTELLEVSRFDAGVVNLEPEVVDVVSLVEKSLDALTPIAQEHGSTFHYKHPSDPVLTVVDPRRMDRILRNLLSNAIAYGEGNRIEVEVRTGEKSIAIAVRDFGIGLRQGEETRVFDRFWRADPSRERTRGGTGLGLSIAQEDALLHGGVIEATGRYGKGSLFVLTIPRDRSEELTERLFTLTL</sequence>
<protein>
    <recommendedName>
        <fullName evidence="14">Sensor histidine kinase MtrB</fullName>
        <ecNumber evidence="3">2.7.13.3</ecNumber>
    </recommendedName>
</protein>
<feature type="domain" description="Histidine kinase" evidence="16">
    <location>
        <begin position="264"/>
        <end position="481"/>
    </location>
</feature>
<dbReference type="AlphaFoldDB" id="A0A6J6CHX3"/>
<dbReference type="PRINTS" id="PR00344">
    <property type="entry name" value="BCTRLSENSOR"/>
</dbReference>
<dbReference type="PANTHER" id="PTHR43547:SF2">
    <property type="entry name" value="HYBRID SIGNAL TRANSDUCTION HISTIDINE KINASE C"/>
    <property type="match status" value="1"/>
</dbReference>
<evidence type="ECO:0000256" key="12">
    <source>
        <dbReference type="ARBA" id="ARBA00023012"/>
    </source>
</evidence>
<keyword evidence="8" id="KW-0547">Nucleotide-binding</keyword>
<keyword evidence="6" id="KW-0808">Transferase</keyword>
<name>A0A6J6CHX3_9ZZZZ</name>
<evidence type="ECO:0000256" key="11">
    <source>
        <dbReference type="ARBA" id="ARBA00022989"/>
    </source>
</evidence>
<comment type="catalytic activity">
    <reaction evidence="1">
        <text>ATP + protein L-histidine = ADP + protein N-phospho-L-histidine.</text>
        <dbReference type="EC" id="2.7.13.3"/>
    </reaction>
</comment>
<keyword evidence="10" id="KW-0067">ATP-binding</keyword>
<dbReference type="SMART" id="SM00387">
    <property type="entry name" value="HATPase_c"/>
    <property type="match status" value="1"/>
</dbReference>
<dbReference type="SMART" id="SM00388">
    <property type="entry name" value="HisKA"/>
    <property type="match status" value="1"/>
</dbReference>
<reference evidence="18" key="1">
    <citation type="submission" date="2020-05" db="EMBL/GenBank/DDBJ databases">
        <authorList>
            <person name="Chiriac C."/>
            <person name="Salcher M."/>
            <person name="Ghai R."/>
            <person name="Kavagutti S V."/>
        </authorList>
    </citation>
    <scope>NUCLEOTIDE SEQUENCE</scope>
</reference>
<evidence type="ECO:0000256" key="3">
    <source>
        <dbReference type="ARBA" id="ARBA00012438"/>
    </source>
</evidence>
<evidence type="ECO:0000313" key="18">
    <source>
        <dbReference type="EMBL" id="CAB4549428.1"/>
    </source>
</evidence>
<evidence type="ECO:0000256" key="13">
    <source>
        <dbReference type="ARBA" id="ARBA00023136"/>
    </source>
</evidence>
<dbReference type="PANTHER" id="PTHR43547">
    <property type="entry name" value="TWO-COMPONENT HISTIDINE KINASE"/>
    <property type="match status" value="1"/>
</dbReference>
<evidence type="ECO:0000256" key="4">
    <source>
        <dbReference type="ARBA" id="ARBA00022475"/>
    </source>
</evidence>
<keyword evidence="11 15" id="KW-1133">Transmembrane helix</keyword>
<dbReference type="EMBL" id="CAEZSV010000041">
    <property type="protein sequence ID" value="CAB4549428.1"/>
    <property type="molecule type" value="Genomic_DNA"/>
</dbReference>
<dbReference type="InterPro" id="IPR036097">
    <property type="entry name" value="HisK_dim/P_sf"/>
</dbReference>
<evidence type="ECO:0000256" key="2">
    <source>
        <dbReference type="ARBA" id="ARBA00004651"/>
    </source>
</evidence>
<organism evidence="18">
    <name type="scientific">freshwater metagenome</name>
    <dbReference type="NCBI Taxonomy" id="449393"/>
    <lineage>
        <taxon>unclassified sequences</taxon>
        <taxon>metagenomes</taxon>
        <taxon>ecological metagenomes</taxon>
    </lineage>
</organism>
<dbReference type="Gene3D" id="3.30.565.10">
    <property type="entry name" value="Histidine kinase-like ATPase, C-terminal domain"/>
    <property type="match status" value="1"/>
</dbReference>
<evidence type="ECO:0000256" key="15">
    <source>
        <dbReference type="SAM" id="Phobius"/>
    </source>
</evidence>
<evidence type="ECO:0000256" key="7">
    <source>
        <dbReference type="ARBA" id="ARBA00022692"/>
    </source>
</evidence>
<evidence type="ECO:0000259" key="16">
    <source>
        <dbReference type="PROSITE" id="PS50109"/>
    </source>
</evidence>
<feature type="transmembrane region" description="Helical" evidence="15">
    <location>
        <begin position="177"/>
        <end position="195"/>
    </location>
</feature>
<evidence type="ECO:0000256" key="8">
    <source>
        <dbReference type="ARBA" id="ARBA00022741"/>
    </source>
</evidence>
<dbReference type="Pfam" id="PF02518">
    <property type="entry name" value="HATPase_c"/>
    <property type="match status" value="1"/>
</dbReference>
<dbReference type="SUPFAM" id="SSF158472">
    <property type="entry name" value="HAMP domain-like"/>
    <property type="match status" value="1"/>
</dbReference>
<dbReference type="SUPFAM" id="SSF55874">
    <property type="entry name" value="ATPase domain of HSP90 chaperone/DNA topoisomerase II/histidine kinase"/>
    <property type="match status" value="1"/>
</dbReference>
<dbReference type="EC" id="2.7.13.3" evidence="3"/>
<dbReference type="InterPro" id="IPR003594">
    <property type="entry name" value="HATPase_dom"/>
</dbReference>
<dbReference type="InterPro" id="IPR005467">
    <property type="entry name" value="His_kinase_dom"/>
</dbReference>
<dbReference type="PROSITE" id="PS50109">
    <property type="entry name" value="HIS_KIN"/>
    <property type="match status" value="1"/>
</dbReference>
<gene>
    <name evidence="18" type="ORF">UFOPK1506_00344</name>
</gene>
<dbReference type="SUPFAM" id="SSF47384">
    <property type="entry name" value="Homodimeric domain of signal transducing histidine kinase"/>
    <property type="match status" value="1"/>
</dbReference>
<evidence type="ECO:0000256" key="5">
    <source>
        <dbReference type="ARBA" id="ARBA00022553"/>
    </source>
</evidence>
<dbReference type="CDD" id="cd00082">
    <property type="entry name" value="HisKA"/>
    <property type="match status" value="1"/>
</dbReference>
<keyword evidence="9" id="KW-0418">Kinase</keyword>
<proteinExistence type="predicted"/>
<keyword evidence="7 15" id="KW-0812">Transmembrane</keyword>
<dbReference type="GO" id="GO:0005886">
    <property type="term" value="C:plasma membrane"/>
    <property type="evidence" value="ECO:0007669"/>
    <property type="project" value="UniProtKB-SubCell"/>
</dbReference>
<accession>A0A6J6CHX3</accession>
<dbReference type="FunFam" id="1.10.287.130:FF:000010">
    <property type="entry name" value="Two-component sensor histidine kinase"/>
    <property type="match status" value="1"/>
</dbReference>
<dbReference type="SMART" id="SM00304">
    <property type="entry name" value="HAMP"/>
    <property type="match status" value="1"/>
</dbReference>
<evidence type="ECO:0000256" key="1">
    <source>
        <dbReference type="ARBA" id="ARBA00000085"/>
    </source>
</evidence>
<keyword evidence="4" id="KW-1003">Cell membrane</keyword>
<keyword evidence="13 15" id="KW-0472">Membrane</keyword>
<feature type="domain" description="HAMP" evidence="17">
    <location>
        <begin position="197"/>
        <end position="249"/>
    </location>
</feature>
<dbReference type="Pfam" id="PF00512">
    <property type="entry name" value="HisKA"/>
    <property type="match status" value="1"/>
</dbReference>
<dbReference type="FunFam" id="3.30.565.10:FF:000013">
    <property type="entry name" value="Two-component sensor histidine kinase"/>
    <property type="match status" value="1"/>
</dbReference>
<dbReference type="InterPro" id="IPR036890">
    <property type="entry name" value="HATPase_C_sf"/>
</dbReference>
<evidence type="ECO:0000256" key="14">
    <source>
        <dbReference type="ARBA" id="ARBA00035305"/>
    </source>
</evidence>
<comment type="subcellular location">
    <subcellularLocation>
        <location evidence="2">Cell membrane</location>
        <topology evidence="2">Multi-pass membrane protein</topology>
    </subcellularLocation>
</comment>
<evidence type="ECO:0000256" key="10">
    <source>
        <dbReference type="ARBA" id="ARBA00022840"/>
    </source>
</evidence>
<dbReference type="InterPro" id="IPR003660">
    <property type="entry name" value="HAMP_dom"/>
</dbReference>
<keyword evidence="5" id="KW-0597">Phosphoprotein</keyword>
<evidence type="ECO:0000259" key="17">
    <source>
        <dbReference type="PROSITE" id="PS50885"/>
    </source>
</evidence>
<dbReference type="NCBIfam" id="NF040691">
    <property type="entry name" value="MtrAB_MtrB"/>
    <property type="match status" value="1"/>
</dbReference>
<dbReference type="Pfam" id="PF00672">
    <property type="entry name" value="HAMP"/>
    <property type="match status" value="1"/>
</dbReference>
<dbReference type="InterPro" id="IPR004358">
    <property type="entry name" value="Sig_transdc_His_kin-like_C"/>
</dbReference>